<dbReference type="GO" id="GO:0048367">
    <property type="term" value="P:shoot system development"/>
    <property type="evidence" value="ECO:0007669"/>
    <property type="project" value="InterPro"/>
</dbReference>
<evidence type="ECO:0000256" key="1">
    <source>
        <dbReference type="SAM" id="Coils"/>
    </source>
</evidence>
<proteinExistence type="predicted"/>
<dbReference type="GO" id="GO:0048364">
    <property type="term" value="P:root development"/>
    <property type="evidence" value="ECO:0007669"/>
    <property type="project" value="InterPro"/>
</dbReference>
<dbReference type="RefSeq" id="XP_008448107.1">
    <property type="nucleotide sequence ID" value="XM_008449885.1"/>
</dbReference>
<evidence type="ECO:0000313" key="4">
    <source>
        <dbReference type="RefSeq" id="XP_008448107.1"/>
    </source>
</evidence>
<dbReference type="AlphaFoldDB" id="A0A1S3BIC9"/>
<dbReference type="SMR" id="A0A1S3BIC9"/>
<sequence length="287" mass="32427">MDSFAANSKKSFHIRSNSLPSKPHPVVDEINENLRRLKASEEATSSSSTLCQKLDGLQDLHDSIDKLLLLPLTHQALVDNKSVDDLLEGSLKILDVCALAKDILSQMKESAHELESALRRRKDDMIDVQKYLNSRKMVKKAIHKALKGMEKTSSQKSDESLEIVSLLKEAETVTYNSIQSLLLFVAGPKSPSKMSRWSLVSKLMQPKKVANKEDGAYGNEVEMVDASLYSITGHKSDFFVQVEEVQNSLRKLESCIRDLEEDLENLYRCLIKNRVSFLNILNHFLNH</sequence>
<dbReference type="OrthoDB" id="1701699at2759"/>
<keyword evidence="1" id="KW-0175">Coiled coil</keyword>
<gene>
    <name evidence="4" type="primary">LOC103490394</name>
    <name evidence="2" type="synonym">103490394</name>
</gene>
<reference evidence="3" key="3">
    <citation type="submission" date="2025-05" db="UniProtKB">
        <authorList>
            <consortium name="RefSeq"/>
        </authorList>
    </citation>
    <scope>NUCLEOTIDE SEQUENCE [LARGE SCALE GENOMIC DNA]</scope>
</reference>
<accession>A0A1S3BIC9</accession>
<keyword evidence="3" id="KW-1185">Reference proteome</keyword>
<protein>
    <submittedName>
        <fullName evidence="4">Uncharacterized protein LOC103490394</fullName>
    </submittedName>
</protein>
<reference evidence="2" key="1">
    <citation type="submission" date="2023-03" db="UniProtKB">
        <authorList>
            <consortium name="EnsemblPlants"/>
        </authorList>
    </citation>
    <scope>IDENTIFICATION</scope>
</reference>
<dbReference type="EnsemblPlants" id="MELO3C013275.2.1">
    <property type="protein sequence ID" value="MELO3C013275.2.1"/>
    <property type="gene ID" value="MELO3C013275.2"/>
</dbReference>
<organism evidence="3 4">
    <name type="scientific">Cucumis melo</name>
    <name type="common">Muskmelon</name>
    <dbReference type="NCBI Taxonomy" id="3656"/>
    <lineage>
        <taxon>Eukaryota</taxon>
        <taxon>Viridiplantae</taxon>
        <taxon>Streptophyta</taxon>
        <taxon>Embryophyta</taxon>
        <taxon>Tracheophyta</taxon>
        <taxon>Spermatophyta</taxon>
        <taxon>Magnoliopsida</taxon>
        <taxon>eudicotyledons</taxon>
        <taxon>Gunneridae</taxon>
        <taxon>Pentapetalae</taxon>
        <taxon>rosids</taxon>
        <taxon>fabids</taxon>
        <taxon>Cucurbitales</taxon>
        <taxon>Cucurbitaceae</taxon>
        <taxon>Benincaseae</taxon>
        <taxon>Cucumis</taxon>
    </lineage>
</organism>
<dbReference type="GeneID" id="103490394"/>
<dbReference type="PANTHER" id="PTHR33070">
    <property type="entry name" value="OS06G0725500 PROTEIN"/>
    <property type="match status" value="1"/>
</dbReference>
<dbReference type="PANTHER" id="PTHR33070:SF129">
    <property type="entry name" value="DUF241 DOMAIN PROTEIN"/>
    <property type="match status" value="1"/>
</dbReference>
<name>A0A1S3BIC9_CUCME</name>
<dbReference type="InterPro" id="IPR004320">
    <property type="entry name" value="BPS1_pln"/>
</dbReference>
<dbReference type="eggNOG" id="ENOG502S2Q3">
    <property type="taxonomic scope" value="Eukaryota"/>
</dbReference>
<dbReference type="Proteomes" id="UP001652600">
    <property type="component" value="Chromosome 1"/>
</dbReference>
<reference evidence="4" key="2">
    <citation type="submission" date="2025-04" db="UniProtKB">
        <authorList>
            <consortium name="RefSeq"/>
        </authorList>
    </citation>
    <scope>IDENTIFICATION</scope>
</reference>
<dbReference type="Gramene" id="MELO3C013275.2.1">
    <property type="protein sequence ID" value="MELO3C013275.2.1"/>
    <property type="gene ID" value="MELO3C013275.2"/>
</dbReference>
<dbReference type="KEGG" id="cmo:103490394"/>
<dbReference type="Pfam" id="PF03087">
    <property type="entry name" value="BPS1"/>
    <property type="match status" value="1"/>
</dbReference>
<evidence type="ECO:0000313" key="2">
    <source>
        <dbReference type="EnsemblPlants" id="MELO3C013275.2.1"/>
    </source>
</evidence>
<dbReference type="InParanoid" id="A0A1S3BIC9"/>
<feature type="coiled-coil region" evidence="1">
    <location>
        <begin position="242"/>
        <end position="269"/>
    </location>
</feature>
<evidence type="ECO:0000313" key="3">
    <source>
        <dbReference type="Proteomes" id="UP001652600"/>
    </source>
</evidence>